<accession>A0AAD9BZH2</accession>
<feature type="compositionally biased region" description="Basic and acidic residues" evidence="1">
    <location>
        <begin position="83"/>
        <end position="97"/>
    </location>
</feature>
<dbReference type="Proteomes" id="UP001228049">
    <property type="component" value="Unassembled WGS sequence"/>
</dbReference>
<feature type="region of interest" description="Disordered" evidence="1">
    <location>
        <begin position="26"/>
        <end position="97"/>
    </location>
</feature>
<proteinExistence type="predicted"/>
<reference evidence="2" key="1">
    <citation type="submission" date="2023-04" db="EMBL/GenBank/DDBJ databases">
        <title>Chromosome-level genome of Chaenocephalus aceratus.</title>
        <authorList>
            <person name="Park H."/>
        </authorList>
    </citation>
    <scope>NUCLEOTIDE SEQUENCE</scope>
    <source>
        <strain evidence="2">DE</strain>
        <tissue evidence="2">Muscle</tissue>
    </source>
</reference>
<name>A0AAD9BZH2_DISEL</name>
<evidence type="ECO:0000313" key="2">
    <source>
        <dbReference type="EMBL" id="KAK1890699.1"/>
    </source>
</evidence>
<organism evidence="2 3">
    <name type="scientific">Dissostichus eleginoides</name>
    <name type="common">Patagonian toothfish</name>
    <name type="synonym">Dissostichus amissus</name>
    <dbReference type="NCBI Taxonomy" id="100907"/>
    <lineage>
        <taxon>Eukaryota</taxon>
        <taxon>Metazoa</taxon>
        <taxon>Chordata</taxon>
        <taxon>Craniata</taxon>
        <taxon>Vertebrata</taxon>
        <taxon>Euteleostomi</taxon>
        <taxon>Actinopterygii</taxon>
        <taxon>Neopterygii</taxon>
        <taxon>Teleostei</taxon>
        <taxon>Neoteleostei</taxon>
        <taxon>Acanthomorphata</taxon>
        <taxon>Eupercaria</taxon>
        <taxon>Perciformes</taxon>
        <taxon>Notothenioidei</taxon>
        <taxon>Nototheniidae</taxon>
        <taxon>Dissostichus</taxon>
    </lineage>
</organism>
<evidence type="ECO:0000256" key="1">
    <source>
        <dbReference type="SAM" id="MobiDB-lite"/>
    </source>
</evidence>
<gene>
    <name evidence="2" type="ORF">KUDE01_009530</name>
</gene>
<keyword evidence="3" id="KW-1185">Reference proteome</keyword>
<feature type="compositionally biased region" description="Acidic residues" evidence="1">
    <location>
        <begin position="71"/>
        <end position="82"/>
    </location>
</feature>
<evidence type="ECO:0000313" key="3">
    <source>
        <dbReference type="Proteomes" id="UP001228049"/>
    </source>
</evidence>
<dbReference type="AlphaFoldDB" id="A0AAD9BZH2"/>
<sequence length="97" mass="11075">MQCKFRNKKRVLENLLDCELMIISLTDLQRESREDSDKMEEEGSLLKQSHSDLQAQNIRMQEFTQKNREGEGEDEKGGEEGNEGGRKEAGEGEERGG</sequence>
<protein>
    <submittedName>
        <fullName evidence="2">Potassium voltage-gated channel subfamily F member 1</fullName>
    </submittedName>
</protein>
<dbReference type="EMBL" id="JASDAP010000015">
    <property type="protein sequence ID" value="KAK1890699.1"/>
    <property type="molecule type" value="Genomic_DNA"/>
</dbReference>
<feature type="compositionally biased region" description="Polar residues" evidence="1">
    <location>
        <begin position="46"/>
        <end position="64"/>
    </location>
</feature>
<comment type="caution">
    <text evidence="2">The sequence shown here is derived from an EMBL/GenBank/DDBJ whole genome shotgun (WGS) entry which is preliminary data.</text>
</comment>